<feature type="compositionally biased region" description="Low complexity" evidence="1">
    <location>
        <begin position="780"/>
        <end position="790"/>
    </location>
</feature>
<evidence type="ECO:0000313" key="4">
    <source>
        <dbReference type="EMBL" id="MBB5837632.1"/>
    </source>
</evidence>
<feature type="compositionally biased region" description="Gly residues" evidence="1">
    <location>
        <begin position="526"/>
        <end position="549"/>
    </location>
</feature>
<dbReference type="InterPro" id="IPR022395">
    <property type="entry name" value="CHP03773_ABC_transptr-like"/>
</dbReference>
<comment type="caution">
    <text evidence="4">The sequence shown here is derived from an EMBL/GenBank/DDBJ whole genome shotgun (WGS) entry which is preliminary data.</text>
</comment>
<dbReference type="NCBIfam" id="TIGR03773">
    <property type="entry name" value="anch_rpt_wall"/>
    <property type="match status" value="2"/>
</dbReference>
<dbReference type="NCBIfam" id="NF038134">
    <property type="entry name" value="choice_anch_M"/>
    <property type="match status" value="3"/>
</dbReference>
<name>A0A7W9MVU6_9ACTN</name>
<reference evidence="4 5" key="1">
    <citation type="submission" date="2020-08" db="EMBL/GenBank/DDBJ databases">
        <title>Sequencing the genomes of 1000 actinobacteria strains.</title>
        <authorList>
            <person name="Klenk H.-P."/>
        </authorList>
    </citation>
    <scope>NUCLEOTIDE SEQUENCE [LARGE SCALE GENOMIC DNA]</scope>
    <source>
        <strain evidence="4 5">DSM 28967</strain>
    </source>
</reference>
<feature type="compositionally biased region" description="Low complexity" evidence="1">
    <location>
        <begin position="488"/>
        <end position="502"/>
    </location>
</feature>
<evidence type="ECO:0000313" key="5">
    <source>
        <dbReference type="Proteomes" id="UP000549971"/>
    </source>
</evidence>
<keyword evidence="2" id="KW-0472">Membrane</keyword>
<dbReference type="RefSeq" id="WP_337925839.1">
    <property type="nucleotide sequence ID" value="NZ_JACHMY010000001.1"/>
</dbReference>
<sequence>MTATHLFRRLVPAAGLALLTCLILLIPRSAGAVDAPPEVLRAVHTDVLHTTYDGSALRLNSRIGNAPDYREADPAGVVFNLEDRGSARVELPDLPEFAFLGAPGQTVWIAPESQDPELLWPGWSTESIAPGTLRDDVVDLTLVGAQGPGAVEVFFNWEGSGPVRRQFSSTDPAYRTVRQPVGRHVHANWAFTALGTYRLTFEASATTPDGQPVTSGPIVYTFVVGEYVEPPPTPTPSPSPTPSPTPSPSPTPTPTPSPSPSPSPTPSPSPSPTPTPSPSPTVTPPTTGPTTPPSCIRRVLSAGHVDVAARTVGDRLRFQIKDGTEGGAVWRDPGTLAFQVKSSADEQVPANAAYRFLGAPSATVWQIPQTQAGDLLWAGWNTESVDYGKLSGPVRWSLDAVRGPGKVAVYQFDQFGAPLISYDSSRKLPQTVSLAAPTHAHGNWAFTQRGLYRLTFSYAATTKTGTTLKDTATLAVVVGEDLAALCPGAPTPTASPSASQSPTFPPSNDPGAGPTDGGTRPTDGSGQSGGSGESGGSAGSGSGGSGNNSGSGQQLRPCVTTPGPAGAASSSGAGSGGKQPTRPGGSGSTGSQVALTTGHADYAVRIENGRLTSRVKDGTRTGSLVWREPNQVTVRLGTAAETTAPGGAFGFLGKAGAKLWQIPQTQKDGVVWLGWNTEELAANQVTGAVDWRLDRVSGPGKVSVFEFDSFGQPKVVFDSSNGLPDTTKVPLGTHAHGNWAFTAPGTYRVTFTHSATLTNGTKVTDTADLTFEVGTSAAGGAPAVGPVPAGDRQASTATATDRQVSKGGTAPAVADCKLATTGGSVGITWIVAGALLLVLGTVVLVAGRSRKARS</sequence>
<organism evidence="4 5">
    <name type="scientific">Kribbella italica</name>
    <dbReference type="NCBI Taxonomy" id="1540520"/>
    <lineage>
        <taxon>Bacteria</taxon>
        <taxon>Bacillati</taxon>
        <taxon>Actinomycetota</taxon>
        <taxon>Actinomycetes</taxon>
        <taxon>Propionibacteriales</taxon>
        <taxon>Kribbellaceae</taxon>
        <taxon>Kribbella</taxon>
    </lineage>
</organism>
<dbReference type="PANTHER" id="PTHR48184:SF3">
    <property type="entry name" value="SCP DOMAIN-CONTAINING PROTEIN"/>
    <property type="match status" value="1"/>
</dbReference>
<feature type="compositionally biased region" description="Pro residues" evidence="1">
    <location>
        <begin position="230"/>
        <end position="292"/>
    </location>
</feature>
<feature type="region of interest" description="Disordered" evidence="1">
    <location>
        <begin position="230"/>
        <end position="296"/>
    </location>
</feature>
<dbReference type="NCBIfam" id="TIGR03769">
    <property type="entry name" value="P_ac_wall_RPT"/>
    <property type="match status" value="3"/>
</dbReference>
<dbReference type="AlphaFoldDB" id="A0A7W9MVU6"/>
<feature type="region of interest" description="Disordered" evidence="1">
    <location>
        <begin position="488"/>
        <end position="593"/>
    </location>
</feature>
<evidence type="ECO:0000256" key="1">
    <source>
        <dbReference type="SAM" id="MobiDB-lite"/>
    </source>
</evidence>
<feature type="transmembrane region" description="Helical" evidence="2">
    <location>
        <begin position="826"/>
        <end position="847"/>
    </location>
</feature>
<evidence type="ECO:0000256" key="2">
    <source>
        <dbReference type="SAM" id="Phobius"/>
    </source>
</evidence>
<keyword evidence="5" id="KW-1185">Reference proteome</keyword>
<accession>A0A7W9MVU6</accession>
<feature type="region of interest" description="Disordered" evidence="1">
    <location>
        <begin position="780"/>
        <end position="807"/>
    </location>
</feature>
<evidence type="ECO:0000256" key="3">
    <source>
        <dbReference type="SAM" id="SignalP"/>
    </source>
</evidence>
<dbReference type="Proteomes" id="UP000549971">
    <property type="component" value="Unassembled WGS sequence"/>
</dbReference>
<keyword evidence="2" id="KW-0812">Transmembrane</keyword>
<gene>
    <name evidence="4" type="ORF">HDA39_004366</name>
</gene>
<feature type="compositionally biased region" description="Low complexity" evidence="1">
    <location>
        <begin position="509"/>
        <end position="525"/>
    </location>
</feature>
<protein>
    <submittedName>
        <fullName evidence="4">Putative ABC transporter-associated repeat protein</fullName>
    </submittedName>
</protein>
<dbReference type="InterPro" id="IPR022435">
    <property type="entry name" value="Surface-anchored_actinobac"/>
</dbReference>
<keyword evidence="3" id="KW-0732">Signal</keyword>
<dbReference type="PANTHER" id="PTHR48184">
    <property type="entry name" value="RICIN B-TYPE LECTIN DOMAIN-CONTAINING PROTEIN"/>
    <property type="match status" value="1"/>
</dbReference>
<feature type="compositionally biased region" description="Polar residues" evidence="1">
    <location>
        <begin position="793"/>
        <end position="802"/>
    </location>
</feature>
<dbReference type="PRINTS" id="PR01217">
    <property type="entry name" value="PRICHEXTENSN"/>
</dbReference>
<keyword evidence="2" id="KW-1133">Transmembrane helix</keyword>
<feature type="signal peptide" evidence="3">
    <location>
        <begin position="1"/>
        <end position="32"/>
    </location>
</feature>
<proteinExistence type="predicted"/>
<dbReference type="EMBL" id="JACHMY010000001">
    <property type="protein sequence ID" value="MBB5837632.1"/>
    <property type="molecule type" value="Genomic_DNA"/>
</dbReference>
<feature type="chain" id="PRO_5031364845" evidence="3">
    <location>
        <begin position="33"/>
        <end position="854"/>
    </location>
</feature>
<feature type="compositionally biased region" description="Low complexity" evidence="1">
    <location>
        <begin position="562"/>
        <end position="572"/>
    </location>
</feature>